<evidence type="ECO:0000259" key="1">
    <source>
        <dbReference type="Pfam" id="PF14214"/>
    </source>
</evidence>
<dbReference type="OrthoDB" id="2272314at2759"/>
<dbReference type="InParanoid" id="A0A165EFK0"/>
<dbReference type="AlphaFoldDB" id="A0A165EFK0"/>
<dbReference type="STRING" id="1353952.A0A165EFK0"/>
<keyword evidence="3" id="KW-1185">Reference proteome</keyword>
<feature type="domain" description="Helitron helicase-like" evidence="1">
    <location>
        <begin position="293"/>
        <end position="464"/>
    </location>
</feature>
<dbReference type="Pfam" id="PF14214">
    <property type="entry name" value="Helitron_like_N"/>
    <property type="match status" value="1"/>
</dbReference>
<dbReference type="PANTHER" id="PTHR45786">
    <property type="entry name" value="DNA BINDING PROTEIN-LIKE"/>
    <property type="match status" value="1"/>
</dbReference>
<evidence type="ECO:0000313" key="3">
    <source>
        <dbReference type="Proteomes" id="UP000076842"/>
    </source>
</evidence>
<feature type="non-terminal residue" evidence="2">
    <location>
        <position position="464"/>
    </location>
</feature>
<proteinExistence type="predicted"/>
<dbReference type="InterPro" id="IPR025476">
    <property type="entry name" value="Helitron_helicase-like"/>
</dbReference>
<organism evidence="2 3">
    <name type="scientific">Calocera cornea HHB12733</name>
    <dbReference type="NCBI Taxonomy" id="1353952"/>
    <lineage>
        <taxon>Eukaryota</taxon>
        <taxon>Fungi</taxon>
        <taxon>Dikarya</taxon>
        <taxon>Basidiomycota</taxon>
        <taxon>Agaricomycotina</taxon>
        <taxon>Dacrymycetes</taxon>
        <taxon>Dacrymycetales</taxon>
        <taxon>Dacrymycetaceae</taxon>
        <taxon>Calocera</taxon>
    </lineage>
</organism>
<dbReference type="EMBL" id="KV424008">
    <property type="protein sequence ID" value="KZT54764.1"/>
    <property type="molecule type" value="Genomic_DNA"/>
</dbReference>
<name>A0A165EFK0_9BASI</name>
<protein>
    <recommendedName>
        <fullName evidence="1">Helitron helicase-like domain-containing protein</fullName>
    </recommendedName>
</protein>
<dbReference type="PANTHER" id="PTHR45786:SF74">
    <property type="entry name" value="ATP-DEPENDENT DNA HELICASE"/>
    <property type="match status" value="1"/>
</dbReference>
<evidence type="ECO:0000313" key="2">
    <source>
        <dbReference type="EMBL" id="KZT54764.1"/>
    </source>
</evidence>
<gene>
    <name evidence="2" type="ORF">CALCODRAFT_547562</name>
</gene>
<dbReference type="Proteomes" id="UP000076842">
    <property type="component" value="Unassembled WGS sequence"/>
</dbReference>
<sequence length="464" mass="54039">MSYECGSCYALHFIDERVGSKRDPVFPKCCMRAQIKLPPFQCAPPLLAQLLRPNSEDPNARHFKENIQQYNHALSFVSLGAKKDDRVEGGGIYSYRIQGALHHRYGSARPIGNNPPTYNQLYFLDPEAAKQERERRNPNLKPQIIWELGQMLQETHVYAQLYKHAFEVLKEEEDRNQAAGRPNQVVSVRLHVDPRKDPRHYNMPTVDEVAVIIPNTDSNQYRDIVLHNRTDGHLQPMRTGDPAYMPLHYVLAFPNGEHGWYYEMPRADQAIQEENGDMPQLAQHRTRVSEQDYYRYRLHFRNLNWAHHLFMCGRLFQQFIVDAWASVEQNRLYWIEHNQKTIRADLYNGLVDAAAQHDHDHNLSNMGRRVILPATHPTSPRAMHQLYQDSMAIVRHAGRPDIFLTMTANPKWHEIEENLLPGQTAADRPELVARVFNLKRKEVLRLIFKENLFGETGGRVYTIE</sequence>
<reference evidence="2 3" key="1">
    <citation type="journal article" date="2016" name="Mol. Biol. Evol.">
        <title>Comparative Genomics of Early-Diverging Mushroom-Forming Fungi Provides Insights into the Origins of Lignocellulose Decay Capabilities.</title>
        <authorList>
            <person name="Nagy L.G."/>
            <person name="Riley R."/>
            <person name="Tritt A."/>
            <person name="Adam C."/>
            <person name="Daum C."/>
            <person name="Floudas D."/>
            <person name="Sun H."/>
            <person name="Yadav J.S."/>
            <person name="Pangilinan J."/>
            <person name="Larsson K.H."/>
            <person name="Matsuura K."/>
            <person name="Barry K."/>
            <person name="Labutti K."/>
            <person name="Kuo R."/>
            <person name="Ohm R.A."/>
            <person name="Bhattacharya S.S."/>
            <person name="Shirouzu T."/>
            <person name="Yoshinaga Y."/>
            <person name="Martin F.M."/>
            <person name="Grigoriev I.V."/>
            <person name="Hibbett D.S."/>
        </authorList>
    </citation>
    <scope>NUCLEOTIDE SEQUENCE [LARGE SCALE GENOMIC DNA]</scope>
    <source>
        <strain evidence="2 3">HHB12733</strain>
    </source>
</reference>
<accession>A0A165EFK0</accession>